<comment type="caution">
    <text evidence="1">The sequence shown here is derived from an EMBL/GenBank/DDBJ whole genome shotgun (WGS) entry which is preliminary data.</text>
</comment>
<dbReference type="Proteomes" id="UP000593568">
    <property type="component" value="Unassembled WGS sequence"/>
</dbReference>
<keyword evidence="2" id="KW-1185">Reference proteome</keyword>
<organism evidence="1 2">
    <name type="scientific">Gossypium trilobum</name>
    <dbReference type="NCBI Taxonomy" id="34281"/>
    <lineage>
        <taxon>Eukaryota</taxon>
        <taxon>Viridiplantae</taxon>
        <taxon>Streptophyta</taxon>
        <taxon>Embryophyta</taxon>
        <taxon>Tracheophyta</taxon>
        <taxon>Spermatophyta</taxon>
        <taxon>Magnoliopsida</taxon>
        <taxon>eudicotyledons</taxon>
        <taxon>Gunneridae</taxon>
        <taxon>Pentapetalae</taxon>
        <taxon>rosids</taxon>
        <taxon>malvids</taxon>
        <taxon>Malvales</taxon>
        <taxon>Malvaceae</taxon>
        <taxon>Malvoideae</taxon>
        <taxon>Gossypium</taxon>
    </lineage>
</organism>
<name>A0A7J9F6E2_9ROSI</name>
<dbReference type="EMBL" id="JABEZW010000011">
    <property type="protein sequence ID" value="MBA0780882.1"/>
    <property type="molecule type" value="Genomic_DNA"/>
</dbReference>
<proteinExistence type="predicted"/>
<evidence type="ECO:0000313" key="1">
    <source>
        <dbReference type="EMBL" id="MBA0780882.1"/>
    </source>
</evidence>
<dbReference type="AlphaFoldDB" id="A0A7J9F6E2"/>
<accession>A0A7J9F6E2</accession>
<evidence type="ECO:0000313" key="2">
    <source>
        <dbReference type="Proteomes" id="UP000593568"/>
    </source>
</evidence>
<sequence length="60" mass="6792">MREDKDAIVSFDIANEKFSILLMSKFVGCYIEDPYRVKLLVFNGSLGAIVYPSTYIAIEP</sequence>
<protein>
    <submittedName>
        <fullName evidence="1">Uncharacterized protein</fullName>
    </submittedName>
</protein>
<reference evidence="1 2" key="1">
    <citation type="journal article" date="2019" name="Genome Biol. Evol.">
        <title>Insights into the evolution of the New World diploid cottons (Gossypium, subgenus Houzingenia) based on genome sequencing.</title>
        <authorList>
            <person name="Grover C.E."/>
            <person name="Arick M.A. 2nd"/>
            <person name="Thrash A."/>
            <person name="Conover J.L."/>
            <person name="Sanders W.S."/>
            <person name="Peterson D.G."/>
            <person name="Frelichowski J.E."/>
            <person name="Scheffler J.A."/>
            <person name="Scheffler B.E."/>
            <person name="Wendel J.F."/>
        </authorList>
    </citation>
    <scope>NUCLEOTIDE SEQUENCE [LARGE SCALE GENOMIC DNA]</scope>
    <source>
        <strain evidence="1">8</strain>
        <tissue evidence="1">Leaf</tissue>
    </source>
</reference>
<gene>
    <name evidence="1" type="ORF">Gotri_004933</name>
</gene>